<dbReference type="EMBL" id="WNKT01000051">
    <property type="protein sequence ID" value="MTW22746.1"/>
    <property type="molecule type" value="Genomic_DNA"/>
</dbReference>
<dbReference type="GO" id="GO:0015979">
    <property type="term" value="P:photosynthesis"/>
    <property type="evidence" value="ECO:0007669"/>
    <property type="project" value="UniProtKB-KW"/>
</dbReference>
<evidence type="ECO:0000259" key="10">
    <source>
        <dbReference type="Pfam" id="PF02514"/>
    </source>
</evidence>
<keyword evidence="5" id="KW-0547">Nucleotide-binding</keyword>
<dbReference type="AlphaFoldDB" id="A0A6N8EJ53"/>
<dbReference type="Pfam" id="PF11965">
    <property type="entry name" value="DUF3479"/>
    <property type="match status" value="1"/>
</dbReference>
<dbReference type="Pfam" id="PF02514">
    <property type="entry name" value="CobN-Mg_chel"/>
    <property type="match status" value="1"/>
</dbReference>
<comment type="pathway">
    <text evidence="8">Porphyrin-containing compound metabolism.</text>
</comment>
<dbReference type="GO" id="GO:0016851">
    <property type="term" value="F:magnesium chelatase activity"/>
    <property type="evidence" value="ECO:0007669"/>
    <property type="project" value="UniProtKB-EC"/>
</dbReference>
<dbReference type="PANTHER" id="PTHR44119:SF1">
    <property type="entry name" value="MAGNESIUM-CHELATASE SUBUNIT CHLH, CHLOROPLASTIC"/>
    <property type="match status" value="1"/>
</dbReference>
<dbReference type="Proteomes" id="UP000434044">
    <property type="component" value="Unassembled WGS sequence"/>
</dbReference>
<evidence type="ECO:0000256" key="1">
    <source>
        <dbReference type="ARBA" id="ARBA00010851"/>
    </source>
</evidence>
<dbReference type="OrthoDB" id="9757976at2"/>
<dbReference type="NCBIfam" id="TIGR02025">
    <property type="entry name" value="BchH"/>
    <property type="match status" value="1"/>
</dbReference>
<comment type="catalytic activity">
    <reaction evidence="9">
        <text>protoporphyrin IX + Mg(2+) + ATP + H2O = Mg-protoporphyrin IX + ADP + phosphate + 3 H(+)</text>
        <dbReference type="Rhea" id="RHEA:13961"/>
        <dbReference type="ChEBI" id="CHEBI:15377"/>
        <dbReference type="ChEBI" id="CHEBI:15378"/>
        <dbReference type="ChEBI" id="CHEBI:18420"/>
        <dbReference type="ChEBI" id="CHEBI:30616"/>
        <dbReference type="ChEBI" id="CHEBI:43474"/>
        <dbReference type="ChEBI" id="CHEBI:57306"/>
        <dbReference type="ChEBI" id="CHEBI:60492"/>
        <dbReference type="ChEBI" id="CHEBI:456216"/>
        <dbReference type="EC" id="6.6.1.1"/>
    </reaction>
</comment>
<comment type="similarity">
    <text evidence="1">Belongs to the Mg-chelatase subunit H family.</text>
</comment>
<feature type="domain" description="CobN/magnesium chelatase" evidence="10">
    <location>
        <begin position="186"/>
        <end position="1223"/>
    </location>
</feature>
<keyword evidence="7" id="KW-0149">Chlorophyll biosynthesis</keyword>
<dbReference type="NCBIfam" id="NF009942">
    <property type="entry name" value="PRK13405.1"/>
    <property type="match status" value="1"/>
</dbReference>
<sequence length="1247" mass="136350">MPKRTSAADQTRPNTADATPVRVVIVNLDGHLAGTTQRALPQVQRDLPGLQLTLHAATEWADDPASLERCKQDIAEGDIIMVTMLVMEDHFKPILPALAARRDACDAMVVCMSASELMKLTRMGGFSMDGSSSGGPMALLKKLRGNKERKQSAGAQQMSMLRRIPKLLRFIPGTAQDVRAYFLTLQYWLAGSDENLGNMVRFLVDRYANGERAHLRGKLKVASPVEYPEVGLYHPRMKGRISDKLAQLPGIQDAKKGRVGLLLMRSYVLASNTGHYDGVIQSLEARGLHVVPAFASGLDARPAIEKFFMQDGIATVDAVVSLTGFSLVGGPAYNDSHAAEEILKRLDVPYLATLAVEFQTLDQWQESAQGLLPVEATMMVAIPELDGAAGSLVYGGRNGGGSEDGARDMQAHKERTEMLAARVEKLVRLRRAERAQRKVATVLFNFPPNAGNTGTAAYLSVFASLYNTLVALDAAGYSVDLPESVDDLRERIVNGNAARYGAHANVHTRIPVDDHVQNEPYLAEIEAQWGSAPGKQQSDGASIFVLGAQFGNVFVGIQPSFGYEGDPMRLLFEKGFAPTHAFTAFYRYIRDDFGAHAVLHFGTHGALEFMPGKQAGMSGECWPDRLISDLPNIYLYASNNPSEGTIAKRRSAATLISYITPPIAHAGLYKGLIDLKGSMERWRSLPPSEVDERKSLAEIIQAQAAELELADLEPAWTEAEVAARITKLNEDVLELEYTLIPHGLHVVGEAPTEEERVDLLMAIAESTKDVRPEHAALEALIAGKSPEKALKAGKMATSEDNVALFRELAEIDRLLVQDTEIPAILRALDGHFIPPAPGGDLLRTPAILPTGRNLHGFDPFRLPSLFAVKDGFKHAALLIERHLAEGNGFPETIALVLWGTDNLKTEGGPIGQALALIGARPRFDNYGRLAGSTLIPLEELGRPRVDVVMTLSGIFRDLLPLQTKLLADAAYQAASADEPVEQNFIRKHALEYQAAHDCDLETAALRVFSNADGAYGANVNHLIDSSTWDDEGELAETYTRRKSFAYGRTGKPVQQAELLKSCLGHVQLAYQNLDSVELGVTTVDHYFDTLGGIAKAVGQYKGDEVPVYIGDQTRGDGVVRTLAEQVALETRTRMLNPKWYEGMLKHGYEGVRQIEVHVTNTMGWSATTGQVAPWVYQQLTETFVLDDEMRNRLAALNPTASAKVANRLIEAHERNYWSPDEATLEALRRAGEELEDRLEGVFQEAAA</sequence>
<evidence type="ECO:0000256" key="8">
    <source>
        <dbReference type="ARBA" id="ARBA00023444"/>
    </source>
</evidence>
<evidence type="ECO:0000256" key="9">
    <source>
        <dbReference type="ARBA" id="ARBA00048693"/>
    </source>
</evidence>
<dbReference type="PANTHER" id="PTHR44119">
    <property type="entry name" value="MAGNESIUM-CHELATASE SUBUNIT CHLH, CHLOROPLASTIC"/>
    <property type="match status" value="1"/>
</dbReference>
<protein>
    <recommendedName>
        <fullName evidence="2">magnesium chelatase</fullName>
        <ecNumber evidence="2">6.6.1.1</ecNumber>
    </recommendedName>
</protein>
<evidence type="ECO:0000256" key="2">
    <source>
        <dbReference type="ARBA" id="ARBA00012825"/>
    </source>
</evidence>
<dbReference type="RefSeq" id="WP_155451308.1">
    <property type="nucleotide sequence ID" value="NZ_WNKT01000051.1"/>
</dbReference>
<accession>A0A6N8EJ53</accession>
<dbReference type="GO" id="GO:0015995">
    <property type="term" value="P:chlorophyll biosynthetic process"/>
    <property type="evidence" value="ECO:0007669"/>
    <property type="project" value="UniProtKB-KW"/>
</dbReference>
<feature type="domain" description="Magnesium chelatase subunit H N-terminal" evidence="11">
    <location>
        <begin position="22"/>
        <end position="182"/>
    </location>
</feature>
<evidence type="ECO:0000259" key="11">
    <source>
        <dbReference type="Pfam" id="PF11965"/>
    </source>
</evidence>
<evidence type="ECO:0000256" key="4">
    <source>
        <dbReference type="ARBA" id="ARBA00022598"/>
    </source>
</evidence>
<comment type="caution">
    <text evidence="12">The sequence shown here is derived from an EMBL/GenBank/DDBJ whole genome shotgun (WGS) entry which is preliminary data.</text>
</comment>
<dbReference type="CDD" id="cd10150">
    <property type="entry name" value="CobN_like"/>
    <property type="match status" value="1"/>
</dbReference>
<evidence type="ECO:0000256" key="7">
    <source>
        <dbReference type="ARBA" id="ARBA00023171"/>
    </source>
</evidence>
<dbReference type="GO" id="GO:0005524">
    <property type="term" value="F:ATP binding"/>
    <property type="evidence" value="ECO:0007669"/>
    <property type="project" value="UniProtKB-KW"/>
</dbReference>
<evidence type="ECO:0000313" key="13">
    <source>
        <dbReference type="Proteomes" id="UP000434044"/>
    </source>
</evidence>
<dbReference type="InterPro" id="IPR011771">
    <property type="entry name" value="BchH"/>
</dbReference>
<name>A0A6N8EJ53_9GAMM</name>
<keyword evidence="4" id="KW-0436">Ligase</keyword>
<evidence type="ECO:0000313" key="12">
    <source>
        <dbReference type="EMBL" id="MTW22746.1"/>
    </source>
</evidence>
<evidence type="ECO:0000256" key="6">
    <source>
        <dbReference type="ARBA" id="ARBA00022840"/>
    </source>
</evidence>
<reference evidence="12 13" key="1">
    <citation type="submission" date="2019-11" db="EMBL/GenBank/DDBJ databases">
        <title>Whole-genome sequence of the anaerobic purple sulfur bacterium Allochromatium palmeri DSM 15591.</title>
        <authorList>
            <person name="Kyndt J.A."/>
            <person name="Meyer T.E."/>
        </authorList>
    </citation>
    <scope>NUCLEOTIDE SEQUENCE [LARGE SCALE GENOMIC DNA]</scope>
    <source>
        <strain evidence="12 13">DSM 15591</strain>
    </source>
</reference>
<dbReference type="InterPro" id="IPR022571">
    <property type="entry name" value="Mg_chelatase_H_N"/>
</dbReference>
<gene>
    <name evidence="12" type="ORF">GJ668_16920</name>
</gene>
<dbReference type="InterPro" id="IPR003672">
    <property type="entry name" value="CobN/Mg_chltase"/>
</dbReference>
<keyword evidence="6" id="KW-0067">ATP-binding</keyword>
<proteinExistence type="inferred from homology"/>
<dbReference type="EC" id="6.6.1.1" evidence="2"/>
<keyword evidence="13" id="KW-1185">Reference proteome</keyword>
<evidence type="ECO:0000256" key="3">
    <source>
        <dbReference type="ARBA" id="ARBA00022531"/>
    </source>
</evidence>
<evidence type="ECO:0000256" key="5">
    <source>
        <dbReference type="ARBA" id="ARBA00022741"/>
    </source>
</evidence>
<organism evidence="12 13">
    <name type="scientific">Allochromatium palmeri</name>
    <dbReference type="NCBI Taxonomy" id="231048"/>
    <lineage>
        <taxon>Bacteria</taxon>
        <taxon>Pseudomonadati</taxon>
        <taxon>Pseudomonadota</taxon>
        <taxon>Gammaproteobacteria</taxon>
        <taxon>Chromatiales</taxon>
        <taxon>Chromatiaceae</taxon>
        <taxon>Allochromatium</taxon>
    </lineage>
</organism>
<keyword evidence="3" id="KW-0602">Photosynthesis</keyword>